<keyword evidence="8" id="KW-1185">Reference proteome</keyword>
<evidence type="ECO:0000256" key="4">
    <source>
        <dbReference type="ARBA" id="ARBA00023329"/>
    </source>
</evidence>
<evidence type="ECO:0000256" key="3">
    <source>
        <dbReference type="ARBA" id="ARBA00023034"/>
    </source>
</evidence>
<feature type="compositionally biased region" description="Basic and acidic residues" evidence="5">
    <location>
        <begin position="210"/>
        <end position="221"/>
    </location>
</feature>
<keyword evidence="4" id="KW-0968">Cytoplasmic vesicle</keyword>
<comment type="subcellular location">
    <subcellularLocation>
        <location evidence="1">Cytoplasmic vesicle</location>
        <location evidence="1">Clathrin-coated vesicle</location>
    </subcellularLocation>
    <subcellularLocation>
        <location evidence="2">Golgi apparatus</location>
    </subcellularLocation>
</comment>
<evidence type="ECO:0000313" key="8">
    <source>
        <dbReference type="Proteomes" id="UP000195402"/>
    </source>
</evidence>
<dbReference type="OMA" id="NWGANMQ"/>
<dbReference type="OrthoDB" id="4033880at2759"/>
<organism evidence="7 8">
    <name type="scientific">Macleaya cordata</name>
    <name type="common">Five-seeded plume-poppy</name>
    <name type="synonym">Bocconia cordata</name>
    <dbReference type="NCBI Taxonomy" id="56857"/>
    <lineage>
        <taxon>Eukaryota</taxon>
        <taxon>Viridiplantae</taxon>
        <taxon>Streptophyta</taxon>
        <taxon>Embryophyta</taxon>
        <taxon>Tracheophyta</taxon>
        <taxon>Spermatophyta</taxon>
        <taxon>Magnoliopsida</taxon>
        <taxon>Ranunculales</taxon>
        <taxon>Papaveraceae</taxon>
        <taxon>Papaveroideae</taxon>
        <taxon>Macleaya</taxon>
    </lineage>
</organism>
<dbReference type="InParanoid" id="A0A200QAJ2"/>
<dbReference type="GO" id="GO:0005794">
    <property type="term" value="C:Golgi apparatus"/>
    <property type="evidence" value="ECO:0007669"/>
    <property type="project" value="UniProtKB-SubCell"/>
</dbReference>
<proteinExistence type="predicted"/>
<dbReference type="GO" id="GO:0005886">
    <property type="term" value="C:plasma membrane"/>
    <property type="evidence" value="ECO:0007669"/>
    <property type="project" value="TreeGrafter"/>
</dbReference>
<feature type="region of interest" description="Disordered" evidence="5">
    <location>
        <begin position="177"/>
        <end position="287"/>
    </location>
</feature>
<dbReference type="PANTHER" id="PTHR12276">
    <property type="entry name" value="EPSIN/ENT-RELATED"/>
    <property type="match status" value="1"/>
</dbReference>
<dbReference type="PANTHER" id="PTHR12276:SF95">
    <property type="entry name" value="ENTH_VHS FAMILY PROTEIN"/>
    <property type="match status" value="1"/>
</dbReference>
<dbReference type="AlphaFoldDB" id="A0A200QAJ2"/>
<accession>A0A200QAJ2</accession>
<evidence type="ECO:0000259" key="6">
    <source>
        <dbReference type="PROSITE" id="PS50942"/>
    </source>
</evidence>
<feature type="compositionally biased region" description="Low complexity" evidence="5">
    <location>
        <begin position="177"/>
        <end position="203"/>
    </location>
</feature>
<dbReference type="STRING" id="56857.A0A200QAJ2"/>
<dbReference type="InterPro" id="IPR008942">
    <property type="entry name" value="ENTH_VHS"/>
</dbReference>
<name>A0A200QAJ2_MACCD</name>
<dbReference type="GO" id="GO:0030276">
    <property type="term" value="F:clathrin binding"/>
    <property type="evidence" value="ECO:0007669"/>
    <property type="project" value="TreeGrafter"/>
</dbReference>
<dbReference type="GO" id="GO:0005543">
    <property type="term" value="F:phospholipid binding"/>
    <property type="evidence" value="ECO:0007669"/>
    <property type="project" value="TreeGrafter"/>
</dbReference>
<gene>
    <name evidence="7" type="ORF">BVC80_8239g1</name>
</gene>
<dbReference type="GO" id="GO:0006897">
    <property type="term" value="P:endocytosis"/>
    <property type="evidence" value="ECO:0007669"/>
    <property type="project" value="TreeGrafter"/>
</dbReference>
<dbReference type="GO" id="GO:0005768">
    <property type="term" value="C:endosome"/>
    <property type="evidence" value="ECO:0007669"/>
    <property type="project" value="TreeGrafter"/>
</dbReference>
<dbReference type="EMBL" id="MVGT01002486">
    <property type="protein sequence ID" value="OVA07490.1"/>
    <property type="molecule type" value="Genomic_DNA"/>
</dbReference>
<feature type="domain" description="ENTH" evidence="6">
    <location>
        <begin position="26"/>
        <end position="159"/>
    </location>
</feature>
<evidence type="ECO:0000256" key="5">
    <source>
        <dbReference type="SAM" id="MobiDB-lite"/>
    </source>
</evidence>
<evidence type="ECO:0000256" key="1">
    <source>
        <dbReference type="ARBA" id="ARBA00004132"/>
    </source>
</evidence>
<reference evidence="7 8" key="1">
    <citation type="journal article" date="2017" name="Mol. Plant">
        <title>The Genome of Medicinal Plant Macleaya cordata Provides New Insights into Benzylisoquinoline Alkaloids Metabolism.</title>
        <authorList>
            <person name="Liu X."/>
            <person name="Liu Y."/>
            <person name="Huang P."/>
            <person name="Ma Y."/>
            <person name="Qing Z."/>
            <person name="Tang Q."/>
            <person name="Cao H."/>
            <person name="Cheng P."/>
            <person name="Zheng Y."/>
            <person name="Yuan Z."/>
            <person name="Zhou Y."/>
            <person name="Liu J."/>
            <person name="Tang Z."/>
            <person name="Zhuo Y."/>
            <person name="Zhang Y."/>
            <person name="Yu L."/>
            <person name="Huang J."/>
            <person name="Yang P."/>
            <person name="Peng Q."/>
            <person name="Zhang J."/>
            <person name="Jiang W."/>
            <person name="Zhang Z."/>
            <person name="Lin K."/>
            <person name="Ro D.K."/>
            <person name="Chen X."/>
            <person name="Xiong X."/>
            <person name="Shang Y."/>
            <person name="Huang S."/>
            <person name="Zeng J."/>
        </authorList>
    </citation>
    <scope>NUCLEOTIDE SEQUENCE [LARGE SCALE GENOMIC DNA]</scope>
    <source>
        <strain evidence="8">cv. BLH2017</strain>
        <tissue evidence="7">Root</tissue>
    </source>
</reference>
<feature type="compositionally biased region" description="Polar residues" evidence="5">
    <location>
        <begin position="227"/>
        <end position="245"/>
    </location>
</feature>
<dbReference type="GO" id="GO:0030125">
    <property type="term" value="C:clathrin vesicle coat"/>
    <property type="evidence" value="ECO:0007669"/>
    <property type="project" value="TreeGrafter"/>
</dbReference>
<evidence type="ECO:0000313" key="7">
    <source>
        <dbReference type="EMBL" id="OVA07490.1"/>
    </source>
</evidence>
<dbReference type="SMART" id="SM00273">
    <property type="entry name" value="ENTH"/>
    <property type="match status" value="1"/>
</dbReference>
<evidence type="ECO:0000256" key="2">
    <source>
        <dbReference type="ARBA" id="ARBA00004555"/>
    </source>
</evidence>
<dbReference type="SUPFAM" id="SSF48464">
    <property type="entry name" value="ENTH/VHS domain"/>
    <property type="match status" value="1"/>
</dbReference>
<dbReference type="Gene3D" id="1.25.40.90">
    <property type="match status" value="1"/>
</dbReference>
<keyword evidence="3" id="KW-0333">Golgi apparatus</keyword>
<sequence length="318" mass="35646">MGTLLLREFKKKASGFLQEKYKTARLALTDVTEAELLAEEATNSDPWGPDARTMTRIADASFDIDDYWRIVDVLHKRFCSIDWKEWRQSYKSLVLLDFLLTHGPEDFAEEFQCDGDVIEELGTFKYVDEKGFNWGANMQKKSERVLRLLKGGEFLKGARLKALKISKEIQGFGNLTVSPVSSSSASSGASRTSSFGSYSTSSSVWNESDEPSKNNEQDKSSKPFMENYSQGGLPSEKPTTFSSVEGSHLWDSPIQESGSLLDPDEEDEEKMDGKVLSRPFVSNGSSSTCDVGKAVIRSFSDVGKEIKKKLYRQFSTRY</sequence>
<dbReference type="PROSITE" id="PS50942">
    <property type="entry name" value="ENTH"/>
    <property type="match status" value="1"/>
</dbReference>
<dbReference type="Proteomes" id="UP000195402">
    <property type="component" value="Unassembled WGS sequence"/>
</dbReference>
<dbReference type="InterPro" id="IPR013809">
    <property type="entry name" value="ENTH"/>
</dbReference>
<dbReference type="CDD" id="cd03571">
    <property type="entry name" value="ENTH"/>
    <property type="match status" value="1"/>
</dbReference>
<comment type="caution">
    <text evidence="7">The sequence shown here is derived from an EMBL/GenBank/DDBJ whole genome shotgun (WGS) entry which is preliminary data.</text>
</comment>
<dbReference type="Pfam" id="PF01417">
    <property type="entry name" value="ENTH"/>
    <property type="match status" value="1"/>
</dbReference>
<protein>
    <submittedName>
        <fullName evidence="7">Epsin domain</fullName>
    </submittedName>
</protein>